<evidence type="ECO:0000256" key="3">
    <source>
        <dbReference type="SAM" id="Phobius"/>
    </source>
</evidence>
<evidence type="ECO:0000256" key="2">
    <source>
        <dbReference type="SAM" id="MobiDB-lite"/>
    </source>
</evidence>
<feature type="transmembrane region" description="Helical" evidence="3">
    <location>
        <begin position="57"/>
        <end position="79"/>
    </location>
</feature>
<gene>
    <name evidence="5" type="ORF">ACFFTL_30900</name>
</gene>
<dbReference type="RefSeq" id="WP_386144629.1">
    <property type="nucleotide sequence ID" value="NZ_JBHMCG010000134.1"/>
</dbReference>
<accession>A0ABV5RFC5</accession>
<feature type="region of interest" description="Disordered" evidence="2">
    <location>
        <begin position="1"/>
        <end position="23"/>
    </location>
</feature>
<feature type="transmembrane region" description="Helical" evidence="3">
    <location>
        <begin position="255"/>
        <end position="272"/>
    </location>
</feature>
<reference evidence="5 6" key="1">
    <citation type="submission" date="2024-09" db="EMBL/GenBank/DDBJ databases">
        <authorList>
            <person name="Sun Q."/>
            <person name="Mori K."/>
        </authorList>
    </citation>
    <scope>NUCLEOTIDE SEQUENCE [LARGE SCALE GENOMIC DNA]</scope>
    <source>
        <strain evidence="5 6">JCM 3331</strain>
    </source>
</reference>
<feature type="transmembrane region" description="Helical" evidence="3">
    <location>
        <begin position="224"/>
        <end position="243"/>
    </location>
</feature>
<evidence type="ECO:0000313" key="5">
    <source>
        <dbReference type="EMBL" id="MFB9576575.1"/>
    </source>
</evidence>
<sequence>MDTLETTDRMHNAPAGGEQLSAATATSRQRGAGIVMMLTSSASNQTGAALGALAFPAIGPVGVVAVRQFVTAIVLTPIVRPNLRGLRKDQWWPILGLVVVFSVMNLSLYAAIDRIGLGLAVTLEFLGPLTVAIASSRRVLDIACAVLAGAGVLVLTNPGPTADIIGITLALLAATAWGSYILLNRTLGQRLPGLQGTAVAGLVTAAAWTPIAVTWFAFHAPTAAAIALSVACGLMSSIVPYVTDLLALRRVPARMFGTFASINPVWAALAGWGLLRQALDLDEWIGIGMIVISNVVVSAQGFTSSKERVRAAALRDIAD</sequence>
<evidence type="ECO:0000256" key="1">
    <source>
        <dbReference type="ARBA" id="ARBA00007362"/>
    </source>
</evidence>
<dbReference type="InterPro" id="IPR000620">
    <property type="entry name" value="EamA_dom"/>
</dbReference>
<keyword evidence="3" id="KW-0812">Transmembrane</keyword>
<dbReference type="Proteomes" id="UP001589710">
    <property type="component" value="Unassembled WGS sequence"/>
</dbReference>
<keyword evidence="6" id="KW-1185">Reference proteome</keyword>
<feature type="transmembrane region" description="Helical" evidence="3">
    <location>
        <begin position="284"/>
        <end position="302"/>
    </location>
</feature>
<organism evidence="5 6">
    <name type="scientific">Streptomyces yanii</name>
    <dbReference type="NCBI Taxonomy" id="78510"/>
    <lineage>
        <taxon>Bacteria</taxon>
        <taxon>Bacillati</taxon>
        <taxon>Actinomycetota</taxon>
        <taxon>Actinomycetes</taxon>
        <taxon>Kitasatosporales</taxon>
        <taxon>Streptomycetaceae</taxon>
        <taxon>Streptomyces</taxon>
    </lineage>
</organism>
<evidence type="ECO:0000313" key="6">
    <source>
        <dbReference type="Proteomes" id="UP001589710"/>
    </source>
</evidence>
<keyword evidence="3" id="KW-1133">Transmembrane helix</keyword>
<keyword evidence="3" id="KW-0472">Membrane</keyword>
<feature type="domain" description="EamA" evidence="4">
    <location>
        <begin position="165"/>
        <end position="298"/>
    </location>
</feature>
<name>A0ABV5RFC5_9ACTN</name>
<feature type="transmembrane region" description="Helical" evidence="3">
    <location>
        <begin position="139"/>
        <end position="158"/>
    </location>
</feature>
<dbReference type="InterPro" id="IPR037185">
    <property type="entry name" value="EmrE-like"/>
</dbReference>
<feature type="transmembrane region" description="Helical" evidence="3">
    <location>
        <begin position="195"/>
        <end position="218"/>
    </location>
</feature>
<proteinExistence type="inferred from homology"/>
<dbReference type="PANTHER" id="PTHR22911:SF37">
    <property type="entry name" value="THREONINE_HOMOSERINE EXPORTER RHTA"/>
    <property type="match status" value="1"/>
</dbReference>
<dbReference type="PANTHER" id="PTHR22911">
    <property type="entry name" value="ACYL-MALONYL CONDENSING ENZYME-RELATED"/>
    <property type="match status" value="1"/>
</dbReference>
<comment type="similarity">
    <text evidence="1">Belongs to the EamA transporter family.</text>
</comment>
<evidence type="ECO:0000259" key="4">
    <source>
        <dbReference type="Pfam" id="PF00892"/>
    </source>
</evidence>
<feature type="transmembrane region" description="Helical" evidence="3">
    <location>
        <begin position="91"/>
        <end position="109"/>
    </location>
</feature>
<dbReference type="SUPFAM" id="SSF103481">
    <property type="entry name" value="Multidrug resistance efflux transporter EmrE"/>
    <property type="match status" value="2"/>
</dbReference>
<feature type="transmembrane region" description="Helical" evidence="3">
    <location>
        <begin position="164"/>
        <end position="183"/>
    </location>
</feature>
<comment type="caution">
    <text evidence="5">The sequence shown here is derived from an EMBL/GenBank/DDBJ whole genome shotgun (WGS) entry which is preliminary data.</text>
</comment>
<protein>
    <submittedName>
        <fullName evidence="5">DMT family transporter</fullName>
    </submittedName>
</protein>
<dbReference type="EMBL" id="JBHMCG010000134">
    <property type="protein sequence ID" value="MFB9576575.1"/>
    <property type="molecule type" value="Genomic_DNA"/>
</dbReference>
<feature type="compositionally biased region" description="Basic and acidic residues" evidence="2">
    <location>
        <begin position="1"/>
        <end position="11"/>
    </location>
</feature>
<dbReference type="Pfam" id="PF00892">
    <property type="entry name" value="EamA"/>
    <property type="match status" value="1"/>
</dbReference>